<evidence type="ECO:0000313" key="1">
    <source>
        <dbReference type="EMBL" id="MTR82716.1"/>
    </source>
</evidence>
<comment type="caution">
    <text evidence="1">The sequence shown here is derived from an EMBL/GenBank/DDBJ whole genome shotgun (WGS) entry which is preliminary data.</text>
</comment>
<organism evidence="1 2">
    <name type="scientific">Roseburia faecis</name>
    <dbReference type="NCBI Taxonomy" id="301302"/>
    <lineage>
        <taxon>Bacteria</taxon>
        <taxon>Bacillati</taxon>
        <taxon>Bacillota</taxon>
        <taxon>Clostridia</taxon>
        <taxon>Lachnospirales</taxon>
        <taxon>Lachnospiraceae</taxon>
        <taxon>Roseburia</taxon>
    </lineage>
</organism>
<dbReference type="Proteomes" id="UP000446657">
    <property type="component" value="Unassembled WGS sequence"/>
</dbReference>
<protein>
    <submittedName>
        <fullName evidence="1">Uncharacterized protein</fullName>
    </submittedName>
</protein>
<dbReference type="InterPro" id="IPR041965">
    <property type="entry name" value="TTRAP_sf"/>
</dbReference>
<name>A0A844KQP8_9FIRM</name>
<proteinExistence type="predicted"/>
<dbReference type="Gene3D" id="1.10.10.1850">
    <property type="entry name" value="Sporulation protein-like"/>
    <property type="match status" value="1"/>
</dbReference>
<reference evidence="1 2" key="1">
    <citation type="journal article" date="2019" name="Nat. Med.">
        <title>A library of human gut bacterial isolates paired with longitudinal multiomics data enables mechanistic microbiome research.</title>
        <authorList>
            <person name="Poyet M."/>
            <person name="Groussin M."/>
            <person name="Gibbons S.M."/>
            <person name="Avila-Pacheco J."/>
            <person name="Jiang X."/>
            <person name="Kearney S.M."/>
            <person name="Perrotta A.R."/>
            <person name="Berdy B."/>
            <person name="Zhao S."/>
            <person name="Lieberman T.D."/>
            <person name="Swanson P.K."/>
            <person name="Smith M."/>
            <person name="Roesemann S."/>
            <person name="Alexander J.E."/>
            <person name="Rich S.A."/>
            <person name="Livny J."/>
            <person name="Vlamakis H."/>
            <person name="Clish C."/>
            <person name="Bullock K."/>
            <person name="Deik A."/>
            <person name="Scott J."/>
            <person name="Pierce K.A."/>
            <person name="Xavier R.J."/>
            <person name="Alm E.J."/>
        </authorList>
    </citation>
    <scope>NUCLEOTIDE SEQUENCE [LARGE SCALE GENOMIC DNA]</scope>
    <source>
        <strain evidence="1 2">BIOML-A1</strain>
    </source>
</reference>
<accession>A0A844KQP8</accession>
<evidence type="ECO:0000313" key="2">
    <source>
        <dbReference type="Proteomes" id="UP000446657"/>
    </source>
</evidence>
<dbReference type="InterPro" id="IPR025468">
    <property type="entry name" value="TTRAP"/>
</dbReference>
<dbReference type="Pfam" id="PF14203">
    <property type="entry name" value="TTRAP"/>
    <property type="match status" value="1"/>
</dbReference>
<dbReference type="AlphaFoldDB" id="A0A844KQP8"/>
<gene>
    <name evidence="1" type="ORF">GMD30_13710</name>
</gene>
<sequence length="74" mass="8390">MDIQLSHKTELMEDIRRVMPHIKDSDMEELAEQVLGKLQNMSDEEFAGVVLEPAEEIDRGNIVSGAGIIRHEMI</sequence>
<dbReference type="EMBL" id="WNAL01000034">
    <property type="protein sequence ID" value="MTR82716.1"/>
    <property type="molecule type" value="Genomic_DNA"/>
</dbReference>